<gene>
    <name evidence="2" type="ORF">AADEFJLK_03344</name>
</gene>
<dbReference type="EMBL" id="PGFZ01000008">
    <property type="protein sequence ID" value="POZ50872.1"/>
    <property type="molecule type" value="Genomic_DNA"/>
</dbReference>
<dbReference type="RefSeq" id="WP_103975024.1">
    <property type="nucleotide sequence ID" value="NZ_JAGVVN010000001.1"/>
</dbReference>
<feature type="transmembrane region" description="Helical" evidence="1">
    <location>
        <begin position="21"/>
        <end position="40"/>
    </location>
</feature>
<organism evidence="2 3">
    <name type="scientific">Methylovulum psychrotolerans</name>
    <dbReference type="NCBI Taxonomy" id="1704499"/>
    <lineage>
        <taxon>Bacteria</taxon>
        <taxon>Pseudomonadati</taxon>
        <taxon>Pseudomonadota</taxon>
        <taxon>Gammaproteobacteria</taxon>
        <taxon>Methylococcales</taxon>
        <taxon>Methylococcaceae</taxon>
        <taxon>Methylovulum</taxon>
    </lineage>
</organism>
<dbReference type="Proteomes" id="UP000237423">
    <property type="component" value="Unassembled WGS sequence"/>
</dbReference>
<feature type="transmembrane region" description="Helical" evidence="1">
    <location>
        <begin position="231"/>
        <end position="249"/>
    </location>
</feature>
<keyword evidence="1" id="KW-0472">Membrane</keyword>
<feature type="transmembrane region" description="Helical" evidence="1">
    <location>
        <begin position="310"/>
        <end position="328"/>
    </location>
</feature>
<sequence>MSALTASVQDQTRPGKLTVSFRLLLSLYLIIPLCLALQLLDTGLWQSYLKTHLPSSPNHFLLFQILFGTPHIIASAVLLVSNGDYWQHYQRKIVLMTIALAAFFGIGSLFIPYKAFYILVATWTVLHVLKQQHGVARGVCRLPAWAYHLLLGLSVTAGIFIYIGIFLKNSLDVQQTEWLQHLIAGLCVGLIGSALLCQRYVKTTFGKGFLWANVLLILSSFYLYAQQYYFLAILVPRLVHDVTAYIFYVTHDYNKHHQQPQNALYRLSKACQLPIVVVLPALSFALAFVLQAYGDFWISQLTEFFFGVEIRKVITIGLIGYLGLMHYYTESFTWKQDSPYRQFIGFS</sequence>
<feature type="transmembrane region" description="Helical" evidence="1">
    <location>
        <begin position="178"/>
        <end position="196"/>
    </location>
</feature>
<dbReference type="AlphaFoldDB" id="A0A2S5CJF5"/>
<keyword evidence="1" id="KW-0812">Transmembrane</keyword>
<reference evidence="2 3" key="1">
    <citation type="submission" date="2017-11" db="EMBL/GenBank/DDBJ databases">
        <title>Draft Genome Sequence of Methylobacter psychrotolerans Sph1T, an Obligate Methanotroph from Low-Temperature Environments.</title>
        <authorList>
            <person name="Oshkin I.Y."/>
            <person name="Miroshnikov K."/>
            <person name="Belova S.E."/>
            <person name="Korzhenkov A."/>
            <person name="Toshchakov S.V."/>
            <person name="Dedysh S.N."/>
        </authorList>
    </citation>
    <scope>NUCLEOTIDE SEQUENCE [LARGE SCALE GENOMIC DNA]</scope>
    <source>
        <strain evidence="2 3">Sph1</strain>
    </source>
</reference>
<proteinExistence type="predicted"/>
<protein>
    <submittedName>
        <fullName evidence="2">Uncharacterized protein</fullName>
    </submittedName>
</protein>
<comment type="caution">
    <text evidence="2">The sequence shown here is derived from an EMBL/GenBank/DDBJ whole genome shotgun (WGS) entry which is preliminary data.</text>
</comment>
<feature type="transmembrane region" description="Helical" evidence="1">
    <location>
        <begin position="145"/>
        <end position="166"/>
    </location>
</feature>
<accession>A0A2S5CJF5</accession>
<feature type="transmembrane region" description="Helical" evidence="1">
    <location>
        <begin position="270"/>
        <end position="290"/>
    </location>
</feature>
<evidence type="ECO:0000313" key="3">
    <source>
        <dbReference type="Proteomes" id="UP000237423"/>
    </source>
</evidence>
<evidence type="ECO:0000256" key="1">
    <source>
        <dbReference type="SAM" id="Phobius"/>
    </source>
</evidence>
<evidence type="ECO:0000313" key="2">
    <source>
        <dbReference type="EMBL" id="POZ50872.1"/>
    </source>
</evidence>
<name>A0A2S5CJF5_9GAMM</name>
<keyword evidence="1" id="KW-1133">Transmembrane helix</keyword>
<feature type="transmembrane region" description="Helical" evidence="1">
    <location>
        <begin position="60"/>
        <end position="81"/>
    </location>
</feature>